<evidence type="ECO:0000256" key="3">
    <source>
        <dbReference type="ARBA" id="ARBA00022759"/>
    </source>
</evidence>
<evidence type="ECO:0000313" key="9">
    <source>
        <dbReference type="Proteomes" id="UP000094056"/>
    </source>
</evidence>
<dbReference type="GO" id="GO:0004521">
    <property type="term" value="F:RNA endonuclease activity"/>
    <property type="evidence" value="ECO:0007669"/>
    <property type="project" value="InterPro"/>
</dbReference>
<comment type="caution">
    <text evidence="8">The sequence shown here is derived from an EMBL/GenBank/DDBJ whole genome shotgun (WGS) entry which is preliminary data.</text>
</comment>
<proteinExistence type="inferred from homology"/>
<evidence type="ECO:0000256" key="5">
    <source>
        <dbReference type="ARBA" id="ARBA00035648"/>
    </source>
</evidence>
<sequence>MIKSMTGFGRAELKDEKKAILVEMRSLNNKYLKINIRIPELLMGFEERIEKLLKKELLRGTINLTVEHKACEQESKCIINKDTLKEYYKLISETRKEISSEQDISLESLVSLPGVLEYRKDTGNGKMTDDFWPELEQLIKIAINDLKNMKEAEGRNLQTEIEKWKSRIYLLLDKIETKSPKVVLEYRDRIQERISSLLEGTETKVEKDDLYKEVAIFADRCDISEELGRLRSHLLLLNDVMENEEPSGRKLEFIVQEMFREANTIAAKANNADIIKDVIEMKTEIERIKEQVLNIE</sequence>
<accession>A0A1E3XG72</accession>
<comment type="similarity">
    <text evidence="5">Belongs to the YicC/YloC family.</text>
</comment>
<keyword evidence="3" id="KW-0255">Endonuclease</keyword>
<comment type="cofactor">
    <cofactor evidence="1">
        <name>a divalent metal cation</name>
        <dbReference type="ChEBI" id="CHEBI:60240"/>
    </cofactor>
</comment>
<dbReference type="Proteomes" id="UP000094056">
    <property type="component" value="Unassembled WGS sequence"/>
</dbReference>
<evidence type="ECO:0000313" key="8">
    <source>
        <dbReference type="EMBL" id="ODS34633.1"/>
    </source>
</evidence>
<dbReference type="InterPro" id="IPR005229">
    <property type="entry name" value="YicC/YloC-like"/>
</dbReference>
<feature type="domain" description="Endoribonuclease YicC-like N-terminal" evidence="6">
    <location>
        <begin position="2"/>
        <end position="158"/>
    </location>
</feature>
<evidence type="ECO:0000256" key="1">
    <source>
        <dbReference type="ARBA" id="ARBA00001968"/>
    </source>
</evidence>
<dbReference type="PANTHER" id="PTHR30636:SF3">
    <property type="entry name" value="UPF0701 PROTEIN YICC"/>
    <property type="match status" value="1"/>
</dbReference>
<dbReference type="InterPro" id="IPR013551">
    <property type="entry name" value="YicC-like_C"/>
</dbReference>
<evidence type="ECO:0000256" key="4">
    <source>
        <dbReference type="ARBA" id="ARBA00022801"/>
    </source>
</evidence>
<keyword evidence="2" id="KW-0540">Nuclease</keyword>
<dbReference type="PANTHER" id="PTHR30636">
    <property type="entry name" value="UPF0701 PROTEIN YICC"/>
    <property type="match status" value="1"/>
</dbReference>
<dbReference type="InterPro" id="IPR013527">
    <property type="entry name" value="YicC-like_N"/>
</dbReference>
<protein>
    <recommendedName>
        <fullName evidence="10">YicC family protein</fullName>
    </recommendedName>
</protein>
<dbReference type="AlphaFoldDB" id="A0A1E3XG72"/>
<evidence type="ECO:0008006" key="10">
    <source>
        <dbReference type="Google" id="ProtNLM"/>
    </source>
</evidence>
<feature type="domain" description="Endoribonuclease YicC-like C-terminal" evidence="7">
    <location>
        <begin position="175"/>
        <end position="296"/>
    </location>
</feature>
<evidence type="ECO:0000256" key="2">
    <source>
        <dbReference type="ARBA" id="ARBA00022722"/>
    </source>
</evidence>
<evidence type="ECO:0000259" key="6">
    <source>
        <dbReference type="Pfam" id="PF03755"/>
    </source>
</evidence>
<evidence type="ECO:0000259" key="7">
    <source>
        <dbReference type="Pfam" id="PF08340"/>
    </source>
</evidence>
<dbReference type="Pfam" id="PF03755">
    <property type="entry name" value="YicC-like_N"/>
    <property type="match status" value="1"/>
</dbReference>
<dbReference type="EMBL" id="MAYW01000003">
    <property type="protein sequence ID" value="ODS34633.1"/>
    <property type="molecule type" value="Genomic_DNA"/>
</dbReference>
<reference evidence="8 9" key="1">
    <citation type="submission" date="2016-07" db="EMBL/GenBank/DDBJ databases">
        <title>Draft genome of Scalindua rubra, obtained from a brine-seawater interface in the Red Sea, sheds light on salt adaptation in anammox bacteria.</title>
        <authorList>
            <person name="Speth D.R."/>
            <person name="Lagkouvardos I."/>
            <person name="Wang Y."/>
            <person name="Qian P.-Y."/>
            <person name="Dutilh B.E."/>
            <person name="Jetten M.S."/>
        </authorList>
    </citation>
    <scope>NUCLEOTIDE SEQUENCE [LARGE SCALE GENOMIC DNA]</scope>
    <source>
        <strain evidence="8">BSI-1</strain>
    </source>
</reference>
<dbReference type="PATRIC" id="fig|1872076.5.peg.238"/>
<dbReference type="Pfam" id="PF08340">
    <property type="entry name" value="YicC-like_C"/>
    <property type="match status" value="1"/>
</dbReference>
<name>A0A1E3XG72_9BACT</name>
<keyword evidence="4" id="KW-0378">Hydrolase</keyword>
<dbReference type="NCBIfam" id="TIGR00255">
    <property type="entry name" value="YicC/YloC family endoribonuclease"/>
    <property type="match status" value="1"/>
</dbReference>
<organism evidence="8 9">
    <name type="scientific">Candidatus Scalindua rubra</name>
    <dbReference type="NCBI Taxonomy" id="1872076"/>
    <lineage>
        <taxon>Bacteria</taxon>
        <taxon>Pseudomonadati</taxon>
        <taxon>Planctomycetota</taxon>
        <taxon>Candidatus Brocadiia</taxon>
        <taxon>Candidatus Brocadiales</taxon>
        <taxon>Candidatus Scalinduaceae</taxon>
        <taxon>Candidatus Scalindua</taxon>
    </lineage>
</organism>
<dbReference type="GO" id="GO:0016787">
    <property type="term" value="F:hydrolase activity"/>
    <property type="evidence" value="ECO:0007669"/>
    <property type="project" value="UniProtKB-KW"/>
</dbReference>
<gene>
    <name evidence="8" type="ORF">SCARUB_00213</name>
</gene>